<dbReference type="GO" id="GO:0035336">
    <property type="term" value="P:long-chain fatty-acyl-CoA metabolic process"/>
    <property type="evidence" value="ECO:0007669"/>
    <property type="project" value="TreeGrafter"/>
</dbReference>
<dbReference type="GO" id="GO:0005811">
    <property type="term" value="C:lipid droplet"/>
    <property type="evidence" value="ECO:0007669"/>
    <property type="project" value="TreeGrafter"/>
</dbReference>
<dbReference type="SUPFAM" id="SSF56801">
    <property type="entry name" value="Acetyl-CoA synthetase-like"/>
    <property type="match status" value="1"/>
</dbReference>
<dbReference type="PANTHER" id="PTHR43272:SF96">
    <property type="entry name" value="ACYL-COA SYNTHETASE LONG CHAIN FAMILY MEMBER 3A"/>
    <property type="match status" value="1"/>
</dbReference>
<dbReference type="InterPro" id="IPR000873">
    <property type="entry name" value="AMP-dep_synth/lig_dom"/>
</dbReference>
<evidence type="ECO:0000256" key="3">
    <source>
        <dbReference type="ARBA" id="ARBA00023098"/>
    </source>
</evidence>
<dbReference type="InterPro" id="IPR042099">
    <property type="entry name" value="ANL_N_sf"/>
</dbReference>
<comment type="caution">
    <text evidence="6">The sequence shown here is derived from an EMBL/GenBank/DDBJ whole genome shotgun (WGS) entry which is preliminary data.</text>
</comment>
<proteinExistence type="predicted"/>
<dbReference type="EMBL" id="JANIIK010000114">
    <property type="protein sequence ID" value="KAJ3590782.1"/>
    <property type="molecule type" value="Genomic_DNA"/>
</dbReference>
<dbReference type="AlphaFoldDB" id="A0A9Q0DM29"/>
<protein>
    <recommendedName>
        <fullName evidence="4">long-chain-fatty-acid--CoA ligase</fullName>
        <ecNumber evidence="4">6.2.1.3</ecNumber>
    </recommendedName>
</protein>
<keyword evidence="3" id="KW-0443">Lipid metabolism</keyword>
<dbReference type="GO" id="GO:0030182">
    <property type="term" value="P:neuron differentiation"/>
    <property type="evidence" value="ECO:0007669"/>
    <property type="project" value="TreeGrafter"/>
</dbReference>
<keyword evidence="2" id="KW-0276">Fatty acid metabolism</keyword>
<dbReference type="PROSITE" id="PS00455">
    <property type="entry name" value="AMP_BINDING"/>
    <property type="match status" value="1"/>
</dbReference>
<evidence type="ECO:0000313" key="6">
    <source>
        <dbReference type="EMBL" id="KAJ3590782.1"/>
    </source>
</evidence>
<evidence type="ECO:0000256" key="4">
    <source>
        <dbReference type="ARBA" id="ARBA00026121"/>
    </source>
</evidence>
<accession>A0A9Q0DM29</accession>
<evidence type="ECO:0000259" key="5">
    <source>
        <dbReference type="Pfam" id="PF00501"/>
    </source>
</evidence>
<feature type="domain" description="AMP-dependent synthetase/ligase" evidence="5">
    <location>
        <begin position="200"/>
        <end position="468"/>
    </location>
</feature>
<dbReference type="Pfam" id="PF00501">
    <property type="entry name" value="AMP-binding"/>
    <property type="match status" value="1"/>
</dbReference>
<organism evidence="6 7">
    <name type="scientific">Muraenolepis orangiensis</name>
    <name type="common">Patagonian moray cod</name>
    <dbReference type="NCBI Taxonomy" id="630683"/>
    <lineage>
        <taxon>Eukaryota</taxon>
        <taxon>Metazoa</taxon>
        <taxon>Chordata</taxon>
        <taxon>Craniata</taxon>
        <taxon>Vertebrata</taxon>
        <taxon>Euteleostomi</taxon>
        <taxon>Actinopterygii</taxon>
        <taxon>Neopterygii</taxon>
        <taxon>Teleostei</taxon>
        <taxon>Neoteleostei</taxon>
        <taxon>Acanthomorphata</taxon>
        <taxon>Zeiogadaria</taxon>
        <taxon>Gadariae</taxon>
        <taxon>Gadiformes</taxon>
        <taxon>Muraenolepidoidei</taxon>
        <taxon>Muraenolepididae</taxon>
        <taxon>Muraenolepis</taxon>
    </lineage>
</organism>
<keyword evidence="7" id="KW-1185">Reference proteome</keyword>
<sequence length="622" mass="68002">MLLLLLQLTVGVYGLVTRLPFYILSWLGPGPQPPSEGPQRALRDKARSVSGVVQGPYRALASAKRLASTMHPGVDTLDKMFEHSVQSFPHRDCLGTRELISEEDERQSNGKVLKKEAQQAALSLGRGLAALGQQPHSNIAIFCETRAEGEAILTKVQSVQHIVVVGTTPSSWQDYPEGISIHNMAAVQELGVLPENVARGRTRPRPSDLAVIMYTSGSTGIPKGVLISHSNLLAGVTGIAERVAGLCEEDTYIGYLPLAHVLELNAELVCLSHGCRIGYSSPLTLADQSSMIKKGSQGDSSVLQPTLMAAVPEIMDRIYKNVMGKVEEMSTLQRTLFVLAYNYKLEQLSQGQTTPLCDKLVFRKVRALLGGRTRAVLSGGAPLSAATHRFMNVCLCCPVVQGYGLTETCGAATLSDLWDYSTGRVGGPLVCCEVKLKDWPEAGYCSTDKPYPRGEILIGGANVAMGYYKKDSENQANFLVDDDGQRWFCTGDVGEVHRDGSLKIIDRKKDLVKLQAGDEESYVIGFLVPNQKQLELLAAQHSVRGSWEELCSHRAMEELALQVISEAALAGELERFEIPSKIHLSPEPWTPEMGLVTDTFKLRRKELRAHYLDDIARLYGGK</sequence>
<dbReference type="GO" id="GO:0005783">
    <property type="term" value="C:endoplasmic reticulum"/>
    <property type="evidence" value="ECO:0007669"/>
    <property type="project" value="TreeGrafter"/>
</dbReference>
<keyword evidence="1" id="KW-0436">Ligase</keyword>
<dbReference type="GO" id="GO:0004467">
    <property type="term" value="F:long-chain fatty acid-CoA ligase activity"/>
    <property type="evidence" value="ECO:0007669"/>
    <property type="project" value="UniProtKB-EC"/>
</dbReference>
<dbReference type="InterPro" id="IPR020845">
    <property type="entry name" value="AMP-binding_CS"/>
</dbReference>
<dbReference type="PANTHER" id="PTHR43272">
    <property type="entry name" value="LONG-CHAIN-FATTY-ACID--COA LIGASE"/>
    <property type="match status" value="1"/>
</dbReference>
<reference evidence="6" key="1">
    <citation type="submission" date="2022-07" db="EMBL/GenBank/DDBJ databases">
        <title>Chromosome-level genome of Muraenolepis orangiensis.</title>
        <authorList>
            <person name="Kim J."/>
        </authorList>
    </citation>
    <scope>NUCLEOTIDE SEQUENCE</scope>
    <source>
        <strain evidence="6">KU_S4_2022</strain>
        <tissue evidence="6">Muscle</tissue>
    </source>
</reference>
<dbReference type="GO" id="GO:0005886">
    <property type="term" value="C:plasma membrane"/>
    <property type="evidence" value="ECO:0007669"/>
    <property type="project" value="TreeGrafter"/>
</dbReference>
<evidence type="ECO:0000256" key="1">
    <source>
        <dbReference type="ARBA" id="ARBA00022598"/>
    </source>
</evidence>
<evidence type="ECO:0000256" key="2">
    <source>
        <dbReference type="ARBA" id="ARBA00022832"/>
    </source>
</evidence>
<dbReference type="EC" id="6.2.1.3" evidence="4"/>
<name>A0A9Q0DM29_9TELE</name>
<dbReference type="Proteomes" id="UP001148018">
    <property type="component" value="Unassembled WGS sequence"/>
</dbReference>
<dbReference type="Gene3D" id="3.40.50.12780">
    <property type="entry name" value="N-terminal domain of ligase-like"/>
    <property type="match status" value="1"/>
</dbReference>
<evidence type="ECO:0000313" key="7">
    <source>
        <dbReference type="Proteomes" id="UP001148018"/>
    </source>
</evidence>
<gene>
    <name evidence="6" type="ORF">NHX12_008730</name>
</gene>
<dbReference type="OrthoDB" id="1700726at2759"/>